<comment type="caution">
    <text evidence="2">The sequence shown here is derived from an EMBL/GenBank/DDBJ whole genome shotgun (WGS) entry which is preliminary data.</text>
</comment>
<reference evidence="3" key="1">
    <citation type="journal article" date="2016" name="Nature">
        <title>The genome of the seagrass Zostera marina reveals angiosperm adaptation to the sea.</title>
        <authorList>
            <person name="Olsen J.L."/>
            <person name="Rouze P."/>
            <person name="Verhelst B."/>
            <person name="Lin Y.-C."/>
            <person name="Bayer T."/>
            <person name="Collen J."/>
            <person name="Dattolo E."/>
            <person name="De Paoli E."/>
            <person name="Dittami S."/>
            <person name="Maumus F."/>
            <person name="Michel G."/>
            <person name="Kersting A."/>
            <person name="Lauritano C."/>
            <person name="Lohaus R."/>
            <person name="Toepel M."/>
            <person name="Tonon T."/>
            <person name="Vanneste K."/>
            <person name="Amirebrahimi M."/>
            <person name="Brakel J."/>
            <person name="Bostroem C."/>
            <person name="Chovatia M."/>
            <person name="Grimwood J."/>
            <person name="Jenkins J.W."/>
            <person name="Jueterbock A."/>
            <person name="Mraz A."/>
            <person name="Stam W.T."/>
            <person name="Tice H."/>
            <person name="Bornberg-Bauer E."/>
            <person name="Green P.J."/>
            <person name="Pearson G.A."/>
            <person name="Procaccini G."/>
            <person name="Duarte C.M."/>
            <person name="Schmutz J."/>
            <person name="Reusch T.B.H."/>
            <person name="Van de Peer Y."/>
        </authorList>
    </citation>
    <scope>NUCLEOTIDE SEQUENCE [LARGE SCALE GENOMIC DNA]</scope>
    <source>
        <strain evidence="3">cv. Finnish</strain>
    </source>
</reference>
<evidence type="ECO:0000313" key="2">
    <source>
        <dbReference type="EMBL" id="KMZ70319.1"/>
    </source>
</evidence>
<dbReference type="Proteomes" id="UP000036987">
    <property type="component" value="Unassembled WGS sequence"/>
</dbReference>
<gene>
    <name evidence="2" type="ORF">ZOSMA_1G02990</name>
</gene>
<dbReference type="EMBL" id="LFYR01000729">
    <property type="protein sequence ID" value="KMZ70319.1"/>
    <property type="molecule type" value="Genomic_DNA"/>
</dbReference>
<organism evidence="2 3">
    <name type="scientific">Zostera marina</name>
    <name type="common">Eelgrass</name>
    <dbReference type="NCBI Taxonomy" id="29655"/>
    <lineage>
        <taxon>Eukaryota</taxon>
        <taxon>Viridiplantae</taxon>
        <taxon>Streptophyta</taxon>
        <taxon>Embryophyta</taxon>
        <taxon>Tracheophyta</taxon>
        <taxon>Spermatophyta</taxon>
        <taxon>Magnoliopsida</taxon>
        <taxon>Liliopsida</taxon>
        <taxon>Zosteraceae</taxon>
        <taxon>Zostera</taxon>
    </lineage>
</organism>
<feature type="compositionally biased region" description="Acidic residues" evidence="1">
    <location>
        <begin position="153"/>
        <end position="164"/>
    </location>
</feature>
<protein>
    <submittedName>
        <fullName evidence="2">Uncharacterized protein</fullName>
    </submittedName>
</protein>
<feature type="compositionally biased region" description="Basic residues" evidence="1">
    <location>
        <begin position="109"/>
        <end position="121"/>
    </location>
</feature>
<dbReference type="AlphaFoldDB" id="A0A0K9PMY5"/>
<evidence type="ECO:0000313" key="3">
    <source>
        <dbReference type="Proteomes" id="UP000036987"/>
    </source>
</evidence>
<feature type="region of interest" description="Disordered" evidence="1">
    <location>
        <begin position="109"/>
        <end position="164"/>
    </location>
</feature>
<feature type="compositionally biased region" description="Pro residues" evidence="1">
    <location>
        <begin position="133"/>
        <end position="142"/>
    </location>
</feature>
<accession>A0A0K9PMY5</accession>
<sequence>MDHQASRMMTVGQKQELLQVLRSRVGGSYGPGFQGIPPRPVPTSPAHHLPLLSFIPSSRLPTPSLPTHSSVPSFANLNTQFKSSSRSPPLLPLPTVIRSRSLPCYSHRKTTKTINSQKRRTGLSFNTKEKRSPFPPPPPTPPVSKTEDKVEEKEEGEIIDNNEEEIFFFTSPPPSSLPLPRFTLRPRKSIACSNSSAASDDLRRLLRL</sequence>
<keyword evidence="3" id="KW-1185">Reference proteome</keyword>
<name>A0A0K9PMY5_ZOSMR</name>
<evidence type="ECO:0000256" key="1">
    <source>
        <dbReference type="SAM" id="MobiDB-lite"/>
    </source>
</evidence>
<proteinExistence type="predicted"/>